<proteinExistence type="predicted"/>
<dbReference type="GO" id="GO:0008233">
    <property type="term" value="F:peptidase activity"/>
    <property type="evidence" value="ECO:0007669"/>
    <property type="project" value="UniProtKB-KW"/>
</dbReference>
<dbReference type="EMBL" id="LXQA010382516">
    <property type="protein sequence ID" value="MCI48166.1"/>
    <property type="molecule type" value="Genomic_DNA"/>
</dbReference>
<protein>
    <submittedName>
        <fullName evidence="2">Subtilisin-like protease</fullName>
    </submittedName>
</protein>
<feature type="region of interest" description="Disordered" evidence="1">
    <location>
        <begin position="46"/>
        <end position="65"/>
    </location>
</feature>
<evidence type="ECO:0000256" key="1">
    <source>
        <dbReference type="SAM" id="MobiDB-lite"/>
    </source>
</evidence>
<keyword evidence="2" id="KW-0645">Protease</keyword>
<feature type="non-terminal residue" evidence="2">
    <location>
        <position position="1"/>
    </location>
</feature>
<name>A0A392SJX3_9FABA</name>
<dbReference type="Proteomes" id="UP000265520">
    <property type="component" value="Unassembled WGS sequence"/>
</dbReference>
<sequence>EEVVTEERNDRGNHHDYRVKADIPLFYGTMGVEGFLDWQIETRCSEEEAEKESHSNLAEDETIDA</sequence>
<evidence type="ECO:0000313" key="3">
    <source>
        <dbReference type="Proteomes" id="UP000265520"/>
    </source>
</evidence>
<dbReference type="AlphaFoldDB" id="A0A392SJX3"/>
<evidence type="ECO:0000313" key="2">
    <source>
        <dbReference type="EMBL" id="MCI48166.1"/>
    </source>
</evidence>
<keyword evidence="2" id="KW-0378">Hydrolase</keyword>
<dbReference type="GO" id="GO:0006508">
    <property type="term" value="P:proteolysis"/>
    <property type="evidence" value="ECO:0007669"/>
    <property type="project" value="UniProtKB-KW"/>
</dbReference>
<keyword evidence="3" id="KW-1185">Reference proteome</keyword>
<organism evidence="2 3">
    <name type="scientific">Trifolium medium</name>
    <dbReference type="NCBI Taxonomy" id="97028"/>
    <lineage>
        <taxon>Eukaryota</taxon>
        <taxon>Viridiplantae</taxon>
        <taxon>Streptophyta</taxon>
        <taxon>Embryophyta</taxon>
        <taxon>Tracheophyta</taxon>
        <taxon>Spermatophyta</taxon>
        <taxon>Magnoliopsida</taxon>
        <taxon>eudicotyledons</taxon>
        <taxon>Gunneridae</taxon>
        <taxon>Pentapetalae</taxon>
        <taxon>rosids</taxon>
        <taxon>fabids</taxon>
        <taxon>Fabales</taxon>
        <taxon>Fabaceae</taxon>
        <taxon>Papilionoideae</taxon>
        <taxon>50 kb inversion clade</taxon>
        <taxon>NPAAA clade</taxon>
        <taxon>Hologalegina</taxon>
        <taxon>IRL clade</taxon>
        <taxon>Trifolieae</taxon>
        <taxon>Trifolium</taxon>
    </lineage>
</organism>
<comment type="caution">
    <text evidence="2">The sequence shown here is derived from an EMBL/GenBank/DDBJ whole genome shotgun (WGS) entry which is preliminary data.</text>
</comment>
<reference evidence="2 3" key="1">
    <citation type="journal article" date="2018" name="Front. Plant Sci.">
        <title>Red Clover (Trifolium pratense) and Zigzag Clover (T. medium) - A Picture of Genomic Similarities and Differences.</title>
        <authorList>
            <person name="Dluhosova J."/>
            <person name="Istvanek J."/>
            <person name="Nedelnik J."/>
            <person name="Repkova J."/>
        </authorList>
    </citation>
    <scope>NUCLEOTIDE SEQUENCE [LARGE SCALE GENOMIC DNA]</scope>
    <source>
        <strain evidence="3">cv. 10/8</strain>
        <tissue evidence="2">Leaf</tissue>
    </source>
</reference>
<accession>A0A392SJX3</accession>